<gene>
    <name evidence="1" type="ORF">AWRI4233_LOCUS1489</name>
</gene>
<organism evidence="1 2">
    <name type="scientific">Aureobasidium mustum</name>
    <dbReference type="NCBI Taxonomy" id="2773714"/>
    <lineage>
        <taxon>Eukaryota</taxon>
        <taxon>Fungi</taxon>
        <taxon>Dikarya</taxon>
        <taxon>Ascomycota</taxon>
        <taxon>Pezizomycotina</taxon>
        <taxon>Dothideomycetes</taxon>
        <taxon>Dothideomycetidae</taxon>
        <taxon>Dothideales</taxon>
        <taxon>Saccotheciaceae</taxon>
        <taxon>Aureobasidium</taxon>
    </lineage>
</organism>
<dbReference type="AlphaFoldDB" id="A0A9N8JL90"/>
<evidence type="ECO:0000313" key="2">
    <source>
        <dbReference type="Proteomes" id="UP000714618"/>
    </source>
</evidence>
<evidence type="ECO:0000313" key="1">
    <source>
        <dbReference type="EMBL" id="CAD0088206.1"/>
    </source>
</evidence>
<reference evidence="1" key="1">
    <citation type="submission" date="2020-06" db="EMBL/GenBank/DDBJ databases">
        <authorList>
            <person name="Onetto C."/>
        </authorList>
    </citation>
    <scope>NUCLEOTIDE SEQUENCE</scope>
</reference>
<protein>
    <submittedName>
        <fullName evidence="1">Uncharacterized protein</fullName>
    </submittedName>
</protein>
<comment type="caution">
    <text evidence="1">The sequence shown here is derived from an EMBL/GenBank/DDBJ whole genome shotgun (WGS) entry which is preliminary data.</text>
</comment>
<name>A0A9N8JL90_9PEZI</name>
<keyword evidence="2" id="KW-1185">Reference proteome</keyword>
<sequence length="171" mass="19794">MPVSDDDENVLAAIRQDHLVGFVVQKPRGFFSVTGHLGLEDDDLDLYQTERLWLTLQGQDPEVWTTDDNAIKIPLAWRIFFIDSSAKQTHLSTVGHDFEVNFVLSRSYGVIFDDQNQERHYLPLIRRDHRVTAVYPARERQGIFYDEVEGEYPKSYNADDIVIHEVRTSPS</sequence>
<dbReference type="Proteomes" id="UP000714618">
    <property type="component" value="Unassembled WGS sequence"/>
</dbReference>
<dbReference type="OrthoDB" id="3925939at2759"/>
<dbReference type="EMBL" id="CAIJEO010000003">
    <property type="protein sequence ID" value="CAD0088206.1"/>
    <property type="molecule type" value="Genomic_DNA"/>
</dbReference>
<accession>A0A9N8JL90</accession>
<proteinExistence type="predicted"/>